<dbReference type="RefSeq" id="WP_379535742.1">
    <property type="nucleotide sequence ID" value="NZ_JBHSBI010000052.1"/>
</dbReference>
<dbReference type="InterPro" id="IPR036736">
    <property type="entry name" value="ACP-like_sf"/>
</dbReference>
<dbReference type="CDD" id="cd19535">
    <property type="entry name" value="Cyc_NRPS"/>
    <property type="match status" value="1"/>
</dbReference>
<feature type="domain" description="Carrier" evidence="3">
    <location>
        <begin position="1"/>
        <end position="76"/>
    </location>
</feature>
<evidence type="ECO:0000313" key="5">
    <source>
        <dbReference type="Proteomes" id="UP001595851"/>
    </source>
</evidence>
<accession>A0ABV8GT03</accession>
<dbReference type="Gene3D" id="3.30.559.30">
    <property type="entry name" value="Nonribosomal peptide synthetase, condensation domain"/>
    <property type="match status" value="1"/>
</dbReference>
<dbReference type="Pfam" id="PF00668">
    <property type="entry name" value="Condensation"/>
    <property type="match status" value="1"/>
</dbReference>
<dbReference type="InterPro" id="IPR001242">
    <property type="entry name" value="Condensation_dom"/>
</dbReference>
<dbReference type="InterPro" id="IPR057737">
    <property type="entry name" value="Condensation_MtbB-like"/>
</dbReference>
<protein>
    <submittedName>
        <fullName evidence="4">Condensation domain-containing protein</fullName>
    </submittedName>
</protein>
<keyword evidence="2" id="KW-0436">Ligase</keyword>
<dbReference type="PANTHER" id="PTHR45527">
    <property type="entry name" value="NONRIBOSOMAL PEPTIDE SYNTHETASE"/>
    <property type="match status" value="1"/>
</dbReference>
<reference evidence="5" key="1">
    <citation type="journal article" date="2019" name="Int. J. Syst. Evol. Microbiol.">
        <title>The Global Catalogue of Microorganisms (GCM) 10K type strain sequencing project: providing services to taxonomists for standard genome sequencing and annotation.</title>
        <authorList>
            <consortium name="The Broad Institute Genomics Platform"/>
            <consortium name="The Broad Institute Genome Sequencing Center for Infectious Disease"/>
            <person name="Wu L."/>
            <person name="Ma J."/>
        </authorList>
    </citation>
    <scope>NUCLEOTIDE SEQUENCE [LARGE SCALE GENOMIC DNA]</scope>
    <source>
        <strain evidence="5">TBRC 1276</strain>
    </source>
</reference>
<feature type="non-terminal residue" evidence="4">
    <location>
        <position position="492"/>
    </location>
</feature>
<evidence type="ECO:0000259" key="3">
    <source>
        <dbReference type="PROSITE" id="PS50075"/>
    </source>
</evidence>
<gene>
    <name evidence="4" type="ORF">ACFOY2_52650</name>
</gene>
<dbReference type="InterPro" id="IPR023213">
    <property type="entry name" value="CAT-like_dom_sf"/>
</dbReference>
<comment type="caution">
    <text evidence="4">The sequence shown here is derived from an EMBL/GenBank/DDBJ whole genome shotgun (WGS) entry which is preliminary data.</text>
</comment>
<keyword evidence="5" id="KW-1185">Reference proteome</keyword>
<evidence type="ECO:0000256" key="1">
    <source>
        <dbReference type="ARBA" id="ARBA00001957"/>
    </source>
</evidence>
<comment type="cofactor">
    <cofactor evidence="1">
        <name>pantetheine 4'-phosphate</name>
        <dbReference type="ChEBI" id="CHEBI:47942"/>
    </cofactor>
</comment>
<organism evidence="4 5">
    <name type="scientific">Nonomuraea purpurea</name>
    <dbReference type="NCBI Taxonomy" id="1849276"/>
    <lineage>
        <taxon>Bacteria</taxon>
        <taxon>Bacillati</taxon>
        <taxon>Actinomycetota</taxon>
        <taxon>Actinomycetes</taxon>
        <taxon>Streptosporangiales</taxon>
        <taxon>Streptosporangiaceae</taxon>
        <taxon>Nonomuraea</taxon>
    </lineage>
</organism>
<evidence type="ECO:0000313" key="4">
    <source>
        <dbReference type="EMBL" id="MFC4015945.1"/>
    </source>
</evidence>
<dbReference type="PROSITE" id="PS50075">
    <property type="entry name" value="CARRIER"/>
    <property type="match status" value="1"/>
</dbReference>
<dbReference type="Gene3D" id="3.30.559.10">
    <property type="entry name" value="Chloramphenicol acetyltransferase-like domain"/>
    <property type="match status" value="1"/>
</dbReference>
<sequence>MTDLTLDGMRGDVADALDLAADAVGDDDDLLRLGLDSISLMRLAASWRKAGSGVTFAELMERRTLGEWWQLVRAPGGAAEQATIVTAAQGEPFPLATMQHAYWVGRTDGQVLGGVGAHFYNEFDGRDVDPARLGEAVAALVARHPMLRCRFLDDGTQQIMAEPAWRGLTTRDLRGLPADQVDSVLAQIRDELSHTRLDVGRGEVFDVSLSLLPGETCRVHVKIEMLVADAHSFRVLLADLAAAYRGESLPPVSIDYPSYLATIAANPPAGRDSAMAYWRERLPGLPSGPELPLDKTPAQITRPAVGRRFHWLSAQQWEELSARAREHGVTLSMVFLTAFAEVLAAWSTNHRFVLNLPLYDRRPIHPEAADLVGDFTNLLLLEVNAEGELGFAERARLLQERFTSDMRHSAYSGVEVLRDLARSGAGRGVTAPVVFTSALSLGELFGADVRGCFGEPGWTMSQTPQVWLDCQVTEREGGLFVNWDAVEELFPA</sequence>
<dbReference type="EMBL" id="JBHSBI010000052">
    <property type="protein sequence ID" value="MFC4015945.1"/>
    <property type="molecule type" value="Genomic_DNA"/>
</dbReference>
<proteinExistence type="predicted"/>
<name>A0ABV8GT03_9ACTN</name>
<dbReference type="InterPro" id="IPR009081">
    <property type="entry name" value="PP-bd_ACP"/>
</dbReference>
<dbReference type="SUPFAM" id="SSF47336">
    <property type="entry name" value="ACP-like"/>
    <property type="match status" value="1"/>
</dbReference>
<dbReference type="SUPFAM" id="SSF52777">
    <property type="entry name" value="CoA-dependent acyltransferases"/>
    <property type="match status" value="2"/>
</dbReference>
<dbReference type="Pfam" id="PF00550">
    <property type="entry name" value="PP-binding"/>
    <property type="match status" value="1"/>
</dbReference>
<dbReference type="Gene3D" id="1.10.1200.10">
    <property type="entry name" value="ACP-like"/>
    <property type="match status" value="1"/>
</dbReference>
<dbReference type="PANTHER" id="PTHR45527:SF10">
    <property type="entry name" value="PYOCHELIN SYNTHASE PCHF"/>
    <property type="match status" value="1"/>
</dbReference>
<evidence type="ECO:0000256" key="2">
    <source>
        <dbReference type="ARBA" id="ARBA00022598"/>
    </source>
</evidence>
<dbReference type="Proteomes" id="UP001595851">
    <property type="component" value="Unassembled WGS sequence"/>
</dbReference>